<keyword evidence="5" id="KW-0732">Signal</keyword>
<keyword evidence="4" id="KW-0862">Zinc</keyword>
<dbReference type="GO" id="GO:0046872">
    <property type="term" value="F:metal ion binding"/>
    <property type="evidence" value="ECO:0007669"/>
    <property type="project" value="UniProtKB-KW"/>
</dbReference>
<evidence type="ECO:0000259" key="6">
    <source>
        <dbReference type="SMART" id="SM00849"/>
    </source>
</evidence>
<dbReference type="Pfam" id="PF00753">
    <property type="entry name" value="Lactamase_B"/>
    <property type="match status" value="1"/>
</dbReference>
<accession>A0A843YIT6</accession>
<feature type="signal peptide" evidence="5">
    <location>
        <begin position="1"/>
        <end position="28"/>
    </location>
</feature>
<evidence type="ECO:0000256" key="5">
    <source>
        <dbReference type="SAM" id="SignalP"/>
    </source>
</evidence>
<evidence type="ECO:0000256" key="2">
    <source>
        <dbReference type="ARBA" id="ARBA00022723"/>
    </source>
</evidence>
<proteinExistence type="inferred from homology"/>
<evidence type="ECO:0000256" key="4">
    <source>
        <dbReference type="ARBA" id="ARBA00022833"/>
    </source>
</evidence>
<dbReference type="AlphaFoldDB" id="A0A843YIT6"/>
<protein>
    <submittedName>
        <fullName evidence="7">MBL fold metallo-hydrolase</fullName>
    </submittedName>
</protein>
<feature type="chain" id="PRO_5032842286" evidence="5">
    <location>
        <begin position="29"/>
        <end position="310"/>
    </location>
</feature>
<name>A0A843YIT6_9RHOB</name>
<dbReference type="InterPro" id="IPR051013">
    <property type="entry name" value="MBL_superfamily_lactonases"/>
</dbReference>
<organism evidence="7 8">
    <name type="scientific">Tritonibacter litoralis</name>
    <dbReference type="NCBI Taxonomy" id="2662264"/>
    <lineage>
        <taxon>Bacteria</taxon>
        <taxon>Pseudomonadati</taxon>
        <taxon>Pseudomonadota</taxon>
        <taxon>Alphaproteobacteria</taxon>
        <taxon>Rhodobacterales</taxon>
        <taxon>Paracoccaceae</taxon>
        <taxon>Tritonibacter</taxon>
    </lineage>
</organism>
<gene>
    <name evidence="7" type="ORF">GFB49_14720</name>
</gene>
<keyword evidence="2" id="KW-0479">Metal-binding</keyword>
<dbReference type="PROSITE" id="PS51318">
    <property type="entry name" value="TAT"/>
    <property type="match status" value="1"/>
</dbReference>
<dbReference type="PANTHER" id="PTHR42978">
    <property type="entry name" value="QUORUM-QUENCHING LACTONASE YTNP-RELATED-RELATED"/>
    <property type="match status" value="1"/>
</dbReference>
<dbReference type="PANTHER" id="PTHR42978:SF6">
    <property type="entry name" value="QUORUM-QUENCHING LACTONASE YTNP-RELATED"/>
    <property type="match status" value="1"/>
</dbReference>
<dbReference type="GO" id="GO:0016787">
    <property type="term" value="F:hydrolase activity"/>
    <property type="evidence" value="ECO:0007669"/>
    <property type="project" value="UniProtKB-KW"/>
</dbReference>
<sequence length="310" mass="33421">MSFKFSRRAALGAAAALPLSLTARPLLAKGSVTPANSTKARSFAIGKFVVTTLLDGSVLREDARQIFSESTTEEEFNAVSAANFISPEQAQFYFTPTLVDTGAELVLFDTGLGNGGIQAGLAEVGVTPDQIDVVVITHMHPDHIGGLMSNGAVTFPNARYVTAAAEYDFWSGFDETHRVGGLVKKNVTPLAEKTTFIKDGEAVVSGITAISAAGHTPGHTIYMLESDGQQLLLTADMANHYVWAFQNPEWSIVFDGDKEQAAKTRRKNLDMLATDKIPMIGYHMPFPGMGFVETRGSGFRFVPVSYQFSL</sequence>
<evidence type="ECO:0000256" key="1">
    <source>
        <dbReference type="ARBA" id="ARBA00007749"/>
    </source>
</evidence>
<reference evidence="7 8" key="1">
    <citation type="submission" date="2019-10" db="EMBL/GenBank/DDBJ databases">
        <title>Epibacterium sp. nov., isolated from seawater.</title>
        <authorList>
            <person name="Zhang X."/>
            <person name="Li N."/>
        </authorList>
    </citation>
    <scope>NUCLEOTIDE SEQUENCE [LARGE SCALE GENOMIC DNA]</scope>
    <source>
        <strain evidence="7 8">SM1979</strain>
    </source>
</reference>
<dbReference type="SUPFAM" id="SSF56281">
    <property type="entry name" value="Metallo-hydrolase/oxidoreductase"/>
    <property type="match status" value="1"/>
</dbReference>
<dbReference type="Gene3D" id="3.60.15.10">
    <property type="entry name" value="Ribonuclease Z/Hydroxyacylglutathione hydrolase-like"/>
    <property type="match status" value="1"/>
</dbReference>
<keyword evidence="8" id="KW-1185">Reference proteome</keyword>
<keyword evidence="3 7" id="KW-0378">Hydrolase</keyword>
<dbReference type="Proteomes" id="UP000444174">
    <property type="component" value="Unassembled WGS sequence"/>
</dbReference>
<dbReference type="SMART" id="SM00849">
    <property type="entry name" value="Lactamase_B"/>
    <property type="match status" value="1"/>
</dbReference>
<dbReference type="CDD" id="cd07720">
    <property type="entry name" value="OPHC2-like_MBL-fold"/>
    <property type="match status" value="1"/>
</dbReference>
<evidence type="ECO:0000313" key="7">
    <source>
        <dbReference type="EMBL" id="MQQ09718.1"/>
    </source>
</evidence>
<comment type="similarity">
    <text evidence="1">Belongs to the metallo-beta-lactamase superfamily.</text>
</comment>
<dbReference type="InterPro" id="IPR006311">
    <property type="entry name" value="TAT_signal"/>
</dbReference>
<evidence type="ECO:0000313" key="8">
    <source>
        <dbReference type="Proteomes" id="UP000444174"/>
    </source>
</evidence>
<dbReference type="EMBL" id="WIBF01000010">
    <property type="protein sequence ID" value="MQQ09718.1"/>
    <property type="molecule type" value="Genomic_DNA"/>
</dbReference>
<dbReference type="InterPro" id="IPR036866">
    <property type="entry name" value="RibonucZ/Hydroxyglut_hydro"/>
</dbReference>
<dbReference type="RefSeq" id="WP_153216701.1">
    <property type="nucleotide sequence ID" value="NZ_WIBF01000010.1"/>
</dbReference>
<feature type="domain" description="Metallo-beta-lactamase" evidence="6">
    <location>
        <begin position="93"/>
        <end position="283"/>
    </location>
</feature>
<dbReference type="InterPro" id="IPR001279">
    <property type="entry name" value="Metallo-B-lactamas"/>
</dbReference>
<evidence type="ECO:0000256" key="3">
    <source>
        <dbReference type="ARBA" id="ARBA00022801"/>
    </source>
</evidence>
<comment type="caution">
    <text evidence="7">The sequence shown here is derived from an EMBL/GenBank/DDBJ whole genome shotgun (WGS) entry which is preliminary data.</text>
</comment>